<reference evidence="1 2" key="1">
    <citation type="journal article" date="2023" name="Antonie Van Leeuwenhoek">
        <title>Unveiling the genomic potential of a novel thermostable glycoside hydrolases producing Neobacillus sedimentimangrovi UE25.</title>
        <authorList>
            <person name="Ejaz U."/>
            <person name="Saleem F."/>
            <person name="Rashid R."/>
            <person name="Hasan K.A."/>
            <person name="Syed M.N."/>
            <person name="Sohail M."/>
        </authorList>
    </citation>
    <scope>NUCLEOTIDE SEQUENCE [LARGE SCALE GENOMIC DNA]</scope>
    <source>
        <strain evidence="1 2">UE25</strain>
    </source>
</reference>
<evidence type="ECO:0000313" key="1">
    <source>
        <dbReference type="EMBL" id="MCD4838780.1"/>
    </source>
</evidence>
<organism evidence="1 2">
    <name type="scientific">Neobacillus sedimentimangrovi</name>
    <dbReference type="NCBI Taxonomy" id="2699460"/>
    <lineage>
        <taxon>Bacteria</taxon>
        <taxon>Bacillati</taxon>
        <taxon>Bacillota</taxon>
        <taxon>Bacilli</taxon>
        <taxon>Bacillales</taxon>
        <taxon>Bacillaceae</taxon>
        <taxon>Neobacillus</taxon>
    </lineage>
</organism>
<gene>
    <name evidence="1" type="ORF">LRS37_07810</name>
</gene>
<keyword evidence="2" id="KW-1185">Reference proteome</keyword>
<comment type="caution">
    <text evidence="1">The sequence shown here is derived from an EMBL/GenBank/DDBJ whole genome shotgun (WGS) entry which is preliminary data.</text>
</comment>
<evidence type="ECO:0008006" key="3">
    <source>
        <dbReference type="Google" id="ProtNLM"/>
    </source>
</evidence>
<protein>
    <recommendedName>
        <fullName evidence="3">Fur-regulated basic protein FbpA</fullName>
    </recommendedName>
</protein>
<sequence>MAKKQLIELVNKLKKAGIKVSLTKPKSNYHLSLKQINQYPKSCTR</sequence>
<name>A0ABS8QIZ9_9BACI</name>
<dbReference type="RefSeq" id="WP_163252542.1">
    <property type="nucleotide sequence ID" value="NZ_JAAFZF010000014.1"/>
</dbReference>
<dbReference type="Proteomes" id="UP001162836">
    <property type="component" value="Unassembled WGS sequence"/>
</dbReference>
<evidence type="ECO:0000313" key="2">
    <source>
        <dbReference type="Proteomes" id="UP001162836"/>
    </source>
</evidence>
<dbReference type="EMBL" id="JAJODE010000017">
    <property type="protein sequence ID" value="MCD4838780.1"/>
    <property type="molecule type" value="Genomic_DNA"/>
</dbReference>
<proteinExistence type="predicted"/>
<accession>A0ABS8QIZ9</accession>